<evidence type="ECO:0000259" key="4">
    <source>
        <dbReference type="PROSITE" id="PS51900"/>
    </source>
</evidence>
<dbReference type="InterPro" id="IPR010998">
    <property type="entry name" value="Integrase_recombinase_N"/>
</dbReference>
<keyword evidence="2 3" id="KW-0238">DNA-binding</keyword>
<evidence type="ECO:0000256" key="2">
    <source>
        <dbReference type="ARBA" id="ARBA00023125"/>
    </source>
</evidence>
<protein>
    <recommendedName>
        <fullName evidence="4">Core-binding (CB) domain-containing protein</fullName>
    </recommendedName>
</protein>
<organism evidence="5 6">
    <name type="scientific">Zhouia amylolytica AD3</name>
    <dbReference type="NCBI Taxonomy" id="1286632"/>
    <lineage>
        <taxon>Bacteria</taxon>
        <taxon>Pseudomonadati</taxon>
        <taxon>Bacteroidota</taxon>
        <taxon>Flavobacteriia</taxon>
        <taxon>Flavobacteriales</taxon>
        <taxon>Flavobacteriaceae</taxon>
        <taxon>Zhouia</taxon>
    </lineage>
</organism>
<dbReference type="RefSeq" id="WP_051413408.1">
    <property type="nucleotide sequence ID" value="NZ_AYXY01000015.1"/>
</dbReference>
<evidence type="ECO:0000313" key="5">
    <source>
        <dbReference type="EMBL" id="ETN96173.1"/>
    </source>
</evidence>
<feature type="domain" description="Core-binding (CB)" evidence="4">
    <location>
        <begin position="111"/>
        <end position="199"/>
    </location>
</feature>
<keyword evidence="1" id="KW-0229">DNA integration</keyword>
<reference evidence="5 6" key="2">
    <citation type="journal article" date="2016" name="Genome Announc.">
        <title>Draft Genome Sequence of Zhouia amylolytica AD3, Isolated from Tidal Flat Sediment.</title>
        <authorList>
            <person name="Jia B."/>
            <person name="Jin H.M."/>
            <person name="Lee H.J."/>
            <person name="Jeon C.O."/>
        </authorList>
    </citation>
    <scope>NUCLEOTIDE SEQUENCE [LARGE SCALE GENOMIC DNA]</scope>
    <source>
        <strain evidence="5 6">AD3</strain>
    </source>
</reference>
<accession>W2UQ95</accession>
<dbReference type="GO" id="GO:0003677">
    <property type="term" value="F:DNA binding"/>
    <property type="evidence" value="ECO:0007669"/>
    <property type="project" value="UniProtKB-UniRule"/>
</dbReference>
<proteinExistence type="predicted"/>
<dbReference type="Pfam" id="PF17293">
    <property type="entry name" value="Arm-DNA-bind_5"/>
    <property type="match status" value="1"/>
</dbReference>
<comment type="caution">
    <text evidence="5">The sequence shown here is derived from an EMBL/GenBank/DDBJ whole genome shotgun (WGS) entry which is preliminary data.</text>
</comment>
<dbReference type="InterPro" id="IPR044068">
    <property type="entry name" value="CB"/>
</dbReference>
<dbReference type="Pfam" id="PF13102">
    <property type="entry name" value="Phage_int_SAM_5"/>
    <property type="match status" value="1"/>
</dbReference>
<dbReference type="PROSITE" id="PS51900">
    <property type="entry name" value="CB"/>
    <property type="match status" value="1"/>
</dbReference>
<dbReference type="EMBL" id="AYXY01000015">
    <property type="protein sequence ID" value="ETN96173.1"/>
    <property type="molecule type" value="Genomic_DNA"/>
</dbReference>
<sequence>MANTFSLLFYLKRSKADINGEANIYLRITMDGQRAEMSLHRKVMMNRWDQHIGKMIGRNTMAREINEYIDLVTYKINKLYQNYIDQGKYISPRELIKAYRSFNVKPKMLLEIFRNHNKKMEELMGKQYSEGTVKRYRTTLNHLEQHLKEDLLIEDIAVTEVDLQFLNRFDYFLKSIRGCNHNSSMKYLNNLKKIMRIAYVNEWILKDLDFLY</sequence>
<reference evidence="6" key="1">
    <citation type="submission" date="2013-11" db="EMBL/GenBank/DDBJ databases">
        <title>Draft genome sequence from a member of Zhouia, isolated tidal flat.</title>
        <authorList>
            <person name="Jin H."/>
            <person name="Jeon C.O."/>
        </authorList>
    </citation>
    <scope>NUCLEOTIDE SEQUENCE [LARGE SCALE GENOMIC DNA]</scope>
    <source>
        <strain evidence="6">AD3</strain>
    </source>
</reference>
<dbReference type="InterPro" id="IPR035386">
    <property type="entry name" value="Arm-DNA-bind_5"/>
</dbReference>
<evidence type="ECO:0000256" key="3">
    <source>
        <dbReference type="PROSITE-ProRule" id="PRU01248"/>
    </source>
</evidence>
<dbReference type="Gene3D" id="1.10.150.130">
    <property type="match status" value="1"/>
</dbReference>
<dbReference type="GO" id="GO:0015074">
    <property type="term" value="P:DNA integration"/>
    <property type="evidence" value="ECO:0007669"/>
    <property type="project" value="UniProtKB-KW"/>
</dbReference>
<dbReference type="eggNOG" id="COG0582">
    <property type="taxonomic scope" value="Bacteria"/>
</dbReference>
<gene>
    <name evidence="5" type="ORF">P278_09390</name>
</gene>
<evidence type="ECO:0000256" key="1">
    <source>
        <dbReference type="ARBA" id="ARBA00022908"/>
    </source>
</evidence>
<dbReference type="Proteomes" id="UP000018850">
    <property type="component" value="Unassembled WGS sequence"/>
</dbReference>
<keyword evidence="6" id="KW-1185">Reference proteome</keyword>
<evidence type="ECO:0000313" key="6">
    <source>
        <dbReference type="Proteomes" id="UP000018850"/>
    </source>
</evidence>
<dbReference type="AlphaFoldDB" id="W2UQ95"/>
<dbReference type="InterPro" id="IPR025269">
    <property type="entry name" value="SAM-like_dom"/>
</dbReference>
<name>W2UQ95_9FLAO</name>